<dbReference type="GO" id="GO:0016757">
    <property type="term" value="F:glycosyltransferase activity"/>
    <property type="evidence" value="ECO:0007669"/>
    <property type="project" value="InterPro"/>
</dbReference>
<reference evidence="3 4" key="1">
    <citation type="submission" date="2016-11" db="EMBL/GenBank/DDBJ databases">
        <authorList>
            <person name="Jaros S."/>
            <person name="Januszkiewicz K."/>
            <person name="Wedrychowicz H."/>
        </authorList>
    </citation>
    <scope>NUCLEOTIDE SEQUENCE [LARGE SCALE GENOMIC DNA]</scope>
    <source>
        <strain evidence="3 4">DSM 26991</strain>
    </source>
</reference>
<dbReference type="STRING" id="1297750.SAMN05444405_10315"/>
<dbReference type="SUPFAM" id="SSF53756">
    <property type="entry name" value="UDP-Glycosyltransferase/glycogen phosphorylase"/>
    <property type="match status" value="1"/>
</dbReference>
<gene>
    <name evidence="3" type="ORF">SAMN05444405_10315</name>
</gene>
<proteinExistence type="predicted"/>
<evidence type="ECO:0000259" key="2">
    <source>
        <dbReference type="Pfam" id="PF00534"/>
    </source>
</evidence>
<dbReference type="CDD" id="cd03801">
    <property type="entry name" value="GT4_PimA-like"/>
    <property type="match status" value="1"/>
</dbReference>
<organism evidence="3 4">
    <name type="scientific">Bacteroides luti</name>
    <dbReference type="NCBI Taxonomy" id="1297750"/>
    <lineage>
        <taxon>Bacteria</taxon>
        <taxon>Pseudomonadati</taxon>
        <taxon>Bacteroidota</taxon>
        <taxon>Bacteroidia</taxon>
        <taxon>Bacteroidales</taxon>
        <taxon>Bacteroidaceae</taxon>
        <taxon>Bacteroides</taxon>
    </lineage>
</organism>
<sequence length="367" mass="41266">MKNTLLIAPTVERGGISTWANKYLKCFASTDFRLVSIDSTAKHRGEESEKSQLKRIRGGLLDLKGLRKEVKAVIKNRRIDIMHTTTSGSLGTFRDYVLGKICKKNGLKTIMHCHYGNIPEVLNSKGLFKYFLLYTMGMYDELWILDSKTAGALKIYDKLKDKVYIMPNGIDVADSFDNRLKSFKKIAFVGSLIPSKGIFELIEAVLKIKRDDVILYIIGAGDKETNEVIKLMCKEQLGTKVQLLGKMANKDAVNFMNNIDILALPTYYKFEAFPISILEAMSRGKLVIATNRAAIPNMLTALDGSMCGILVEEKSVDAIKNAIEYCIDHPDEGNKMCEKAFQKAKESYSLDVVYKMSEERYRSLSGN</sequence>
<keyword evidence="4" id="KW-1185">Reference proteome</keyword>
<dbReference type="InterPro" id="IPR001296">
    <property type="entry name" value="Glyco_trans_1"/>
</dbReference>
<protein>
    <submittedName>
        <fullName evidence="3">Glycosyltransferase involved in cell wall bisynthesis</fullName>
    </submittedName>
</protein>
<dbReference type="PANTHER" id="PTHR46401:SF2">
    <property type="entry name" value="GLYCOSYLTRANSFERASE WBBK-RELATED"/>
    <property type="match status" value="1"/>
</dbReference>
<dbReference type="EMBL" id="FQTV01000003">
    <property type="protein sequence ID" value="SHE77377.1"/>
    <property type="molecule type" value="Genomic_DNA"/>
</dbReference>
<evidence type="ECO:0000256" key="1">
    <source>
        <dbReference type="ARBA" id="ARBA00022679"/>
    </source>
</evidence>
<dbReference type="Proteomes" id="UP000184509">
    <property type="component" value="Unassembled WGS sequence"/>
</dbReference>
<dbReference type="GO" id="GO:0009103">
    <property type="term" value="P:lipopolysaccharide biosynthetic process"/>
    <property type="evidence" value="ECO:0007669"/>
    <property type="project" value="TreeGrafter"/>
</dbReference>
<dbReference type="Pfam" id="PF00534">
    <property type="entry name" value="Glycos_transf_1"/>
    <property type="match status" value="1"/>
</dbReference>
<name>A0A1M4W848_9BACE</name>
<dbReference type="Gene3D" id="3.40.50.2000">
    <property type="entry name" value="Glycogen Phosphorylase B"/>
    <property type="match status" value="2"/>
</dbReference>
<accession>A0A1M4W848</accession>
<evidence type="ECO:0000313" key="4">
    <source>
        <dbReference type="Proteomes" id="UP000184509"/>
    </source>
</evidence>
<evidence type="ECO:0000313" key="3">
    <source>
        <dbReference type="EMBL" id="SHE77377.1"/>
    </source>
</evidence>
<dbReference type="OrthoDB" id="7560678at2"/>
<keyword evidence="1 3" id="KW-0808">Transferase</keyword>
<dbReference type="RefSeq" id="WP_073399241.1">
    <property type="nucleotide sequence ID" value="NZ_FQTV01000003.1"/>
</dbReference>
<dbReference type="PANTHER" id="PTHR46401">
    <property type="entry name" value="GLYCOSYLTRANSFERASE WBBK-RELATED"/>
    <property type="match status" value="1"/>
</dbReference>
<dbReference type="AlphaFoldDB" id="A0A1M4W848"/>
<feature type="domain" description="Glycosyl transferase family 1" evidence="2">
    <location>
        <begin position="181"/>
        <end position="341"/>
    </location>
</feature>